<evidence type="ECO:0008006" key="12">
    <source>
        <dbReference type="Google" id="ProtNLM"/>
    </source>
</evidence>
<feature type="transmembrane region" description="Helical" evidence="8">
    <location>
        <begin position="268"/>
        <end position="290"/>
    </location>
</feature>
<keyword evidence="5 8" id="KW-1133">Transmembrane helix</keyword>
<keyword evidence="4 8" id="KW-0812">Transmembrane</keyword>
<keyword evidence="11" id="KW-1185">Reference proteome</keyword>
<keyword evidence="3 8" id="KW-0813">Transport</keyword>
<keyword evidence="9" id="KW-0732">Signal</keyword>
<evidence type="ECO:0000256" key="3">
    <source>
        <dbReference type="ARBA" id="ARBA00022448"/>
    </source>
</evidence>
<feature type="transmembrane region" description="Helical" evidence="8">
    <location>
        <begin position="131"/>
        <end position="152"/>
    </location>
</feature>
<gene>
    <name evidence="10" type="ORF">BUALT_Bualt03G0009600</name>
</gene>
<dbReference type="PANTHER" id="PTHR11040">
    <property type="entry name" value="ZINC/IRON TRANSPORTER"/>
    <property type="match status" value="1"/>
</dbReference>
<keyword evidence="6 8" id="KW-0406">Ion transport</keyword>
<feature type="transmembrane region" description="Helical" evidence="8">
    <location>
        <begin position="58"/>
        <end position="78"/>
    </location>
</feature>
<evidence type="ECO:0000256" key="2">
    <source>
        <dbReference type="ARBA" id="ARBA00006939"/>
    </source>
</evidence>
<feature type="transmembrane region" description="Helical" evidence="8">
    <location>
        <begin position="296"/>
        <end position="317"/>
    </location>
</feature>
<dbReference type="InterPro" id="IPR004698">
    <property type="entry name" value="Zn/Fe_permease_fun/pln"/>
</dbReference>
<keyword evidence="7 8" id="KW-0472">Membrane</keyword>
<evidence type="ECO:0000256" key="1">
    <source>
        <dbReference type="ARBA" id="ARBA00004141"/>
    </source>
</evidence>
<name>A0AAV6XRP4_9LAMI</name>
<dbReference type="Proteomes" id="UP000826271">
    <property type="component" value="Unassembled WGS sequence"/>
</dbReference>
<dbReference type="Pfam" id="PF02535">
    <property type="entry name" value="Zip"/>
    <property type="match status" value="1"/>
</dbReference>
<proteinExistence type="inferred from homology"/>
<dbReference type="GO" id="GO:0005886">
    <property type="term" value="C:plasma membrane"/>
    <property type="evidence" value="ECO:0007669"/>
    <property type="project" value="TreeGrafter"/>
</dbReference>
<evidence type="ECO:0000256" key="9">
    <source>
        <dbReference type="SAM" id="SignalP"/>
    </source>
</evidence>
<feature type="signal peptide" evidence="9">
    <location>
        <begin position="1"/>
        <end position="23"/>
    </location>
</feature>
<protein>
    <recommendedName>
        <fullName evidence="12">Fe(2+) transport protein 1-like</fullName>
    </recommendedName>
</protein>
<comment type="subcellular location">
    <subcellularLocation>
        <location evidence="1 8">Membrane</location>
        <topology evidence="1 8">Multi-pass membrane protein</topology>
    </subcellularLocation>
</comment>
<evidence type="ECO:0000256" key="7">
    <source>
        <dbReference type="ARBA" id="ARBA00023136"/>
    </source>
</evidence>
<accession>A0AAV6XRP4</accession>
<feature type="transmembrane region" description="Helical" evidence="8">
    <location>
        <begin position="90"/>
        <end position="111"/>
    </location>
</feature>
<evidence type="ECO:0000256" key="5">
    <source>
        <dbReference type="ARBA" id="ARBA00022989"/>
    </source>
</evidence>
<dbReference type="PANTHER" id="PTHR11040:SF41">
    <property type="entry name" value="ZINC TRANSPORTER 7"/>
    <property type="match status" value="1"/>
</dbReference>
<evidence type="ECO:0000256" key="8">
    <source>
        <dbReference type="RuleBase" id="RU362088"/>
    </source>
</evidence>
<dbReference type="InterPro" id="IPR003689">
    <property type="entry name" value="ZIP"/>
</dbReference>
<comment type="similarity">
    <text evidence="2 8">Belongs to the ZIP transporter (TC 2.A.5) family.</text>
</comment>
<evidence type="ECO:0000313" key="10">
    <source>
        <dbReference type="EMBL" id="KAG8385128.1"/>
    </source>
</evidence>
<comment type="caution">
    <text evidence="10">The sequence shown here is derived from an EMBL/GenBank/DDBJ whole genome shotgun (WGS) entry which is preliminary data.</text>
</comment>
<sequence>MTKTKLLAISFLLILSLTPHASATAAGESGGTAASPPQCASGTTGGCRHSSKALKLKFIAIASILITSMIGVCLPLFCRAVPSLQPDKDLFVLVKAFASGVILATGYMHVLPDSFDDLRSECLPENPWRKFPFTTFVAMLSAILTLMVDSYAMSYYGKRNLNSGGVIKSSDDENVNTKLESQDIGHSHGFKVDDEASQLLRYRVVAQVLELGIVVHSVVIGLSMGASDNPCTIRPLVAALCFHQLFEGMGLGGCILQAEYGMKMKAIMVFFFSATTPFGIALGIGLSNVYSENSPTALIVVGLLNACSAGLLNYMALVDLLASDFMGSKLQKSMKLQTWAYIAVLLGAGGMSLMAKWA</sequence>
<feature type="transmembrane region" description="Helical" evidence="8">
    <location>
        <begin position="338"/>
        <end position="357"/>
    </location>
</feature>
<dbReference type="GO" id="GO:0005385">
    <property type="term" value="F:zinc ion transmembrane transporter activity"/>
    <property type="evidence" value="ECO:0007669"/>
    <property type="project" value="InterPro"/>
</dbReference>
<dbReference type="NCBIfam" id="TIGR00820">
    <property type="entry name" value="zip"/>
    <property type="match status" value="1"/>
</dbReference>
<dbReference type="EMBL" id="WHWC01000003">
    <property type="protein sequence ID" value="KAG8385128.1"/>
    <property type="molecule type" value="Genomic_DNA"/>
</dbReference>
<evidence type="ECO:0000313" key="11">
    <source>
        <dbReference type="Proteomes" id="UP000826271"/>
    </source>
</evidence>
<feature type="transmembrane region" description="Helical" evidence="8">
    <location>
        <begin position="204"/>
        <end position="224"/>
    </location>
</feature>
<evidence type="ECO:0000256" key="4">
    <source>
        <dbReference type="ARBA" id="ARBA00022692"/>
    </source>
</evidence>
<organism evidence="10 11">
    <name type="scientific">Buddleja alternifolia</name>
    <dbReference type="NCBI Taxonomy" id="168488"/>
    <lineage>
        <taxon>Eukaryota</taxon>
        <taxon>Viridiplantae</taxon>
        <taxon>Streptophyta</taxon>
        <taxon>Embryophyta</taxon>
        <taxon>Tracheophyta</taxon>
        <taxon>Spermatophyta</taxon>
        <taxon>Magnoliopsida</taxon>
        <taxon>eudicotyledons</taxon>
        <taxon>Gunneridae</taxon>
        <taxon>Pentapetalae</taxon>
        <taxon>asterids</taxon>
        <taxon>lamiids</taxon>
        <taxon>Lamiales</taxon>
        <taxon>Scrophulariaceae</taxon>
        <taxon>Buddlejeae</taxon>
        <taxon>Buddleja</taxon>
    </lineage>
</organism>
<feature type="chain" id="PRO_5043697865" description="Fe(2+) transport protein 1-like" evidence="9">
    <location>
        <begin position="24"/>
        <end position="358"/>
    </location>
</feature>
<dbReference type="AlphaFoldDB" id="A0AAV6XRP4"/>
<evidence type="ECO:0000256" key="6">
    <source>
        <dbReference type="ARBA" id="ARBA00023065"/>
    </source>
</evidence>
<comment type="caution">
    <text evidence="8">Lacks conserved residue(s) required for the propagation of feature annotation.</text>
</comment>
<reference evidence="10" key="1">
    <citation type="submission" date="2019-10" db="EMBL/GenBank/DDBJ databases">
        <authorList>
            <person name="Zhang R."/>
            <person name="Pan Y."/>
            <person name="Wang J."/>
            <person name="Ma R."/>
            <person name="Yu S."/>
        </authorList>
    </citation>
    <scope>NUCLEOTIDE SEQUENCE</scope>
    <source>
        <strain evidence="10">LA-IB0</strain>
        <tissue evidence="10">Leaf</tissue>
    </source>
</reference>